<organism evidence="2 3">
    <name type="scientific">Allacma fusca</name>
    <dbReference type="NCBI Taxonomy" id="39272"/>
    <lineage>
        <taxon>Eukaryota</taxon>
        <taxon>Metazoa</taxon>
        <taxon>Ecdysozoa</taxon>
        <taxon>Arthropoda</taxon>
        <taxon>Hexapoda</taxon>
        <taxon>Collembola</taxon>
        <taxon>Symphypleona</taxon>
        <taxon>Sminthuridae</taxon>
        <taxon>Allacma</taxon>
    </lineage>
</organism>
<evidence type="ECO:0000313" key="2">
    <source>
        <dbReference type="EMBL" id="CAG7727841.1"/>
    </source>
</evidence>
<proteinExistence type="predicted"/>
<feature type="non-terminal residue" evidence="2">
    <location>
        <position position="1"/>
    </location>
</feature>
<name>A0A8J2KM47_9HEXA</name>
<reference evidence="2" key="1">
    <citation type="submission" date="2021-06" db="EMBL/GenBank/DDBJ databases">
        <authorList>
            <person name="Hodson N. C."/>
            <person name="Mongue J. A."/>
            <person name="Jaron S. K."/>
        </authorList>
    </citation>
    <scope>NUCLEOTIDE SEQUENCE</scope>
</reference>
<accession>A0A8J2KM47</accession>
<protein>
    <submittedName>
        <fullName evidence="2">Uncharacterized protein</fullName>
    </submittedName>
</protein>
<comment type="caution">
    <text evidence="2">The sequence shown here is derived from an EMBL/GenBank/DDBJ whole genome shotgun (WGS) entry which is preliminary data.</text>
</comment>
<sequence length="25" mass="2529">SDEVGSKNSTVSKLSSSTSTLISTI</sequence>
<dbReference type="EMBL" id="CAJVCH010154057">
    <property type="protein sequence ID" value="CAG7727841.1"/>
    <property type="molecule type" value="Genomic_DNA"/>
</dbReference>
<gene>
    <name evidence="2" type="ORF">AFUS01_LOCUS16660</name>
</gene>
<dbReference type="AlphaFoldDB" id="A0A8J2KM47"/>
<keyword evidence="3" id="KW-1185">Reference proteome</keyword>
<feature type="region of interest" description="Disordered" evidence="1">
    <location>
        <begin position="1"/>
        <end position="25"/>
    </location>
</feature>
<dbReference type="Proteomes" id="UP000708208">
    <property type="component" value="Unassembled WGS sequence"/>
</dbReference>
<evidence type="ECO:0000256" key="1">
    <source>
        <dbReference type="SAM" id="MobiDB-lite"/>
    </source>
</evidence>
<evidence type="ECO:0000313" key="3">
    <source>
        <dbReference type="Proteomes" id="UP000708208"/>
    </source>
</evidence>
<feature type="non-terminal residue" evidence="2">
    <location>
        <position position="25"/>
    </location>
</feature>